<protein>
    <submittedName>
        <fullName evidence="1">Bacterial aa3 type cytochrome c oxidase subunit IV</fullName>
    </submittedName>
</protein>
<dbReference type="Gene3D" id="1.20.5.160">
    <property type="entry name" value="Bacterial aa3 type cytochrome c oxidase subunit IV"/>
    <property type="match status" value="1"/>
</dbReference>
<proteinExistence type="predicted"/>
<evidence type="ECO:0000313" key="1">
    <source>
        <dbReference type="EMBL" id="AKH42019.1"/>
    </source>
</evidence>
<dbReference type="STRING" id="1267766.WYH_00971"/>
<name>A0A0F7KR16_9SPHN</name>
<dbReference type="RefSeq" id="WP_046902931.1">
    <property type="nucleotide sequence ID" value="NZ_CP011452.2"/>
</dbReference>
<reference evidence="1" key="1">
    <citation type="submission" date="2015-05" db="EMBL/GenBank/DDBJ databases">
        <title>The complete genome of Altererythrobacter atlanticus strain 26DY36.</title>
        <authorList>
            <person name="Wu Y.-H."/>
            <person name="Cheng H."/>
            <person name="Wu X.-W."/>
        </authorList>
    </citation>
    <scope>NUCLEOTIDE SEQUENCE [LARGE SCALE GENOMIC DNA]</scope>
    <source>
        <strain evidence="1">26DY36</strain>
    </source>
</reference>
<sequence>MAANDIKSAEKTYEGFVGMVKWSTVAVALIVALVIYLIT</sequence>
<dbReference type="AlphaFoldDB" id="A0A0F7KR16"/>
<dbReference type="InterPro" id="IPR012422">
    <property type="entry name" value="Cyt_c_oxidase_su4_bac-aa3"/>
</dbReference>
<dbReference type="InterPro" id="IPR036596">
    <property type="entry name" value="Cyt-C_aa3_sf"/>
</dbReference>
<evidence type="ECO:0000313" key="2">
    <source>
        <dbReference type="Proteomes" id="UP000034392"/>
    </source>
</evidence>
<accession>A0A0F7KR16</accession>
<gene>
    <name evidence="1" type="ORF">WYH_00971</name>
</gene>
<dbReference type="Pfam" id="PF07835">
    <property type="entry name" value="COX4_pro_2"/>
    <property type="match status" value="1"/>
</dbReference>
<dbReference type="PATRIC" id="fig|1267766.3.peg.976"/>
<dbReference type="Proteomes" id="UP000034392">
    <property type="component" value="Chromosome"/>
</dbReference>
<organism evidence="1 2">
    <name type="scientific">Croceibacterium atlanticum</name>
    <dbReference type="NCBI Taxonomy" id="1267766"/>
    <lineage>
        <taxon>Bacteria</taxon>
        <taxon>Pseudomonadati</taxon>
        <taxon>Pseudomonadota</taxon>
        <taxon>Alphaproteobacteria</taxon>
        <taxon>Sphingomonadales</taxon>
        <taxon>Erythrobacteraceae</taxon>
        <taxon>Croceibacterium</taxon>
    </lineage>
</organism>
<dbReference type="EMBL" id="CP011452">
    <property type="protein sequence ID" value="AKH42019.1"/>
    <property type="molecule type" value="Genomic_DNA"/>
</dbReference>
<dbReference type="KEGG" id="aay:WYH_00971"/>
<dbReference type="SUPFAM" id="SSF81469">
    <property type="entry name" value="Bacterial aa3 type cytochrome c oxidase subunit IV"/>
    <property type="match status" value="1"/>
</dbReference>
<keyword evidence="2" id="KW-1185">Reference proteome</keyword>